<dbReference type="PANTHER" id="PTHR42693">
    <property type="entry name" value="ARYLSULFATASE FAMILY MEMBER"/>
    <property type="match status" value="1"/>
</dbReference>
<feature type="chain" id="PRO_5020853071" evidence="5">
    <location>
        <begin position="23"/>
        <end position="489"/>
    </location>
</feature>
<evidence type="ECO:0000256" key="3">
    <source>
        <dbReference type="ARBA" id="ARBA00022801"/>
    </source>
</evidence>
<dbReference type="InterPro" id="IPR050738">
    <property type="entry name" value="Sulfatase"/>
</dbReference>
<dbReference type="CDD" id="cd16026">
    <property type="entry name" value="GALNS_like"/>
    <property type="match status" value="1"/>
</dbReference>
<dbReference type="Gene3D" id="3.30.1120.10">
    <property type="match status" value="1"/>
</dbReference>
<proteinExistence type="inferred from homology"/>
<dbReference type="GO" id="GO:0004065">
    <property type="term" value="F:arylsulfatase activity"/>
    <property type="evidence" value="ECO:0007669"/>
    <property type="project" value="TreeGrafter"/>
</dbReference>
<dbReference type="PROSITE" id="PS00523">
    <property type="entry name" value="SULFATASE_1"/>
    <property type="match status" value="1"/>
</dbReference>
<organism evidence="7 8">
    <name type="scientific">Lacibacter luteus</name>
    <dbReference type="NCBI Taxonomy" id="2508719"/>
    <lineage>
        <taxon>Bacteria</taxon>
        <taxon>Pseudomonadati</taxon>
        <taxon>Bacteroidota</taxon>
        <taxon>Chitinophagia</taxon>
        <taxon>Chitinophagales</taxon>
        <taxon>Chitinophagaceae</taxon>
        <taxon>Lacibacter</taxon>
    </lineage>
</organism>
<keyword evidence="3" id="KW-0378">Hydrolase</keyword>
<dbReference type="InterPro" id="IPR000917">
    <property type="entry name" value="Sulfatase_N"/>
</dbReference>
<evidence type="ECO:0000256" key="4">
    <source>
        <dbReference type="ARBA" id="ARBA00022837"/>
    </source>
</evidence>
<gene>
    <name evidence="7" type="ORF">ESA94_01175</name>
</gene>
<evidence type="ECO:0000256" key="5">
    <source>
        <dbReference type="SAM" id="SignalP"/>
    </source>
</evidence>
<comment type="similarity">
    <text evidence="1">Belongs to the sulfatase family.</text>
</comment>
<comment type="caution">
    <text evidence="7">The sequence shown here is derived from an EMBL/GenBank/DDBJ whole genome shotgun (WGS) entry which is preliminary data.</text>
</comment>
<dbReference type="Proteomes" id="UP000290204">
    <property type="component" value="Unassembled WGS sequence"/>
</dbReference>
<dbReference type="RefSeq" id="WP_129129030.1">
    <property type="nucleotide sequence ID" value="NZ_SDHW01000001.1"/>
</dbReference>
<evidence type="ECO:0000313" key="8">
    <source>
        <dbReference type="Proteomes" id="UP000290204"/>
    </source>
</evidence>
<dbReference type="Gene3D" id="3.40.720.10">
    <property type="entry name" value="Alkaline Phosphatase, subunit A"/>
    <property type="match status" value="1"/>
</dbReference>
<dbReference type="OrthoDB" id="9764377at2"/>
<keyword evidence="2" id="KW-0479">Metal-binding</keyword>
<sequence length="489" mass="53671">MLPIKKYLLCFCLTVFAFHVNAQQGKQQQPNIILINMDDMGYGDTEPFGATGYTTPNFNRLAKEGMRFTHFYAAQAVCSPSRAALLTGCYPNRIGMSGGALMPWSTKALNPNEETITSLLKKAGYATAMFGKWHLGATAPHLPIHYGFDQFYGIPYSHDMWPIDYEGKPITDTSNWRMKFPPLPVYDGDKQVDTILSLQEQAFLTSTFTKKAEAFITAQKQKPFFLYLAHPMPHVPLAASPAFAGKTGAGLFADVIAEIDWSIGRIIDLLDKTGLSKNTLLIVTSDNGPWLSFGNHAGSSGGLREGKGTAWDGGTRVPCFVRWPGNVEAGTVCNQLLTNMDLLPTIVAAAGATSPKQKIDGLNFLPLLTGKTNQSPRDLFYVYYDANNLKLIRYKNWELVLPHSSQAYSAGEPGKDGKPGPTPIKSVPMALYDLTHDPGTVYDVQKNYPEIVQLILGFAEQAREDLGDDLTKRKGKNTRAAATVTLKTN</sequence>
<protein>
    <submittedName>
        <fullName evidence="7">Arylsulfatase</fullName>
    </submittedName>
</protein>
<evidence type="ECO:0000259" key="6">
    <source>
        <dbReference type="Pfam" id="PF00884"/>
    </source>
</evidence>
<keyword evidence="4" id="KW-0106">Calcium</keyword>
<dbReference type="AlphaFoldDB" id="A0A4Q1CKZ7"/>
<evidence type="ECO:0000256" key="2">
    <source>
        <dbReference type="ARBA" id="ARBA00022723"/>
    </source>
</evidence>
<evidence type="ECO:0000256" key="1">
    <source>
        <dbReference type="ARBA" id="ARBA00008779"/>
    </source>
</evidence>
<accession>A0A4Q1CKZ7</accession>
<dbReference type="PANTHER" id="PTHR42693:SF53">
    <property type="entry name" value="ENDO-4-O-SULFATASE"/>
    <property type="match status" value="1"/>
</dbReference>
<name>A0A4Q1CKZ7_9BACT</name>
<dbReference type="GO" id="GO:0046872">
    <property type="term" value="F:metal ion binding"/>
    <property type="evidence" value="ECO:0007669"/>
    <property type="project" value="UniProtKB-KW"/>
</dbReference>
<keyword evidence="8" id="KW-1185">Reference proteome</keyword>
<keyword evidence="5" id="KW-0732">Signal</keyword>
<evidence type="ECO:0000313" key="7">
    <source>
        <dbReference type="EMBL" id="RXK61657.1"/>
    </source>
</evidence>
<feature type="domain" description="Sulfatase N-terminal" evidence="6">
    <location>
        <begin position="30"/>
        <end position="352"/>
    </location>
</feature>
<dbReference type="EMBL" id="SDHW01000001">
    <property type="protein sequence ID" value="RXK61657.1"/>
    <property type="molecule type" value="Genomic_DNA"/>
</dbReference>
<dbReference type="SUPFAM" id="SSF53649">
    <property type="entry name" value="Alkaline phosphatase-like"/>
    <property type="match status" value="1"/>
</dbReference>
<reference evidence="7 8" key="1">
    <citation type="submission" date="2019-01" db="EMBL/GenBank/DDBJ databases">
        <title>Lacibacter sp. strain TTM-7.</title>
        <authorList>
            <person name="Chen W.-M."/>
        </authorList>
    </citation>
    <scope>NUCLEOTIDE SEQUENCE [LARGE SCALE GENOMIC DNA]</scope>
    <source>
        <strain evidence="7 8">TTM-7</strain>
    </source>
</reference>
<feature type="signal peptide" evidence="5">
    <location>
        <begin position="1"/>
        <end position="22"/>
    </location>
</feature>
<dbReference type="InterPro" id="IPR024607">
    <property type="entry name" value="Sulfatase_CS"/>
</dbReference>
<dbReference type="InterPro" id="IPR017850">
    <property type="entry name" value="Alkaline_phosphatase_core_sf"/>
</dbReference>
<dbReference type="Pfam" id="PF00884">
    <property type="entry name" value="Sulfatase"/>
    <property type="match status" value="1"/>
</dbReference>